<keyword evidence="5" id="KW-1185">Reference proteome</keyword>
<dbReference type="RefSeq" id="WP_183338248.1">
    <property type="nucleotide sequence ID" value="NZ_JACHNU010000001.1"/>
</dbReference>
<dbReference type="InterPro" id="IPR002656">
    <property type="entry name" value="Acyl_transf_3_dom"/>
</dbReference>
<dbReference type="InterPro" id="IPR050879">
    <property type="entry name" value="Acyltransferase_3"/>
</dbReference>
<proteinExistence type="predicted"/>
<keyword evidence="1" id="KW-0472">Membrane</keyword>
<dbReference type="Pfam" id="PF01757">
    <property type="entry name" value="Acyl_transf_3"/>
    <property type="match status" value="1"/>
</dbReference>
<evidence type="ECO:0000313" key="5">
    <source>
        <dbReference type="Proteomes" id="UP000585272"/>
    </source>
</evidence>
<dbReference type="PANTHER" id="PTHR23028">
    <property type="entry name" value="ACETYLTRANSFERASE"/>
    <property type="match status" value="1"/>
</dbReference>
<feature type="transmembrane region" description="Helical" evidence="1">
    <location>
        <begin position="139"/>
        <end position="157"/>
    </location>
</feature>
<keyword evidence="1" id="KW-0812">Transmembrane</keyword>
<name>A0A840I856_9ACTN</name>
<dbReference type="EMBL" id="JACHNU010000001">
    <property type="protein sequence ID" value="MBB4660702.1"/>
    <property type="molecule type" value="Genomic_DNA"/>
</dbReference>
<organism evidence="4 5">
    <name type="scientific">Conexibacter arvalis</name>
    <dbReference type="NCBI Taxonomy" id="912552"/>
    <lineage>
        <taxon>Bacteria</taxon>
        <taxon>Bacillati</taxon>
        <taxon>Actinomycetota</taxon>
        <taxon>Thermoleophilia</taxon>
        <taxon>Solirubrobacterales</taxon>
        <taxon>Conexibacteraceae</taxon>
        <taxon>Conexibacter</taxon>
    </lineage>
</organism>
<sequence>MQGIRGFALVLVLLCHAELPFAQGGFVGLDIFFVLSGFLITGLLVEELRRSGTISLLRFYGRRARRLLPLSLTVLAAIVVGALLLFPPVRAASTAEDVGAAGLYVVNWRFMAESVDYFATDVAQSPVQHYWSLSLEEQFYLLWPLALLCAVGVARRLGREPRAALWAVVATFGLASFAYGVWFTAVDVEQAYFSTLSRGWELALGGALALALPRGLRLARGLGALLGGGGLAAIVAATLLLDDRTPYPGWQALIATLATAAFIVAGTAVRTSAPVRLLTHAPFQYLGKISYAWYLWHWPAIVFAETRFGDLSPAELLIVTALAWIPATITHHAIEERFRRSRSLARRPRRSLALGGACTAAAVMLAVGLSQVQPTLQEAPASEVAGAVAVRRKDLTIQQRVGKIRPTPRDAKDDKGKMFADGCLTERSRMTSRRCVYGVEKSATTVVLFGDSHAMQYFPALERLALDRGWRLVGLTRAGCPIADVSYLDGCDAWRENTLRRIERQERPALVVTSSSTADRIRVRRDGKRLSRADSQPLLIAGYARTLRRLRRTGAEVVVLRDQIKTSFNPPDCVATHPRDLRRCAFERRRIAGNGFDAAGARRVRGVRVLDPLNVLCRGRRCPSVIGDALVYRDEYHLSATFAATLAPWLERRLPKLSTA</sequence>
<feature type="transmembrane region" description="Helical" evidence="1">
    <location>
        <begin position="67"/>
        <end position="86"/>
    </location>
</feature>
<feature type="transmembrane region" description="Helical" evidence="1">
    <location>
        <begin position="247"/>
        <end position="265"/>
    </location>
</feature>
<dbReference type="GO" id="GO:0016747">
    <property type="term" value="F:acyltransferase activity, transferring groups other than amino-acyl groups"/>
    <property type="evidence" value="ECO:0007669"/>
    <property type="project" value="InterPro"/>
</dbReference>
<feature type="domain" description="Acyltransferase 3" evidence="2">
    <location>
        <begin position="3"/>
        <end position="324"/>
    </location>
</feature>
<accession>A0A840I856</accession>
<feature type="domain" description="SGNH" evidence="3">
    <location>
        <begin position="423"/>
        <end position="649"/>
    </location>
</feature>
<dbReference type="GO" id="GO:0016020">
    <property type="term" value="C:membrane"/>
    <property type="evidence" value="ECO:0007669"/>
    <property type="project" value="TreeGrafter"/>
</dbReference>
<feature type="transmembrane region" description="Helical" evidence="1">
    <location>
        <begin position="222"/>
        <end position="241"/>
    </location>
</feature>
<reference evidence="4 5" key="1">
    <citation type="submission" date="2020-08" db="EMBL/GenBank/DDBJ databases">
        <title>Genomic Encyclopedia of Archaeal and Bacterial Type Strains, Phase II (KMG-II): from individual species to whole genera.</title>
        <authorList>
            <person name="Goeker M."/>
        </authorList>
    </citation>
    <scope>NUCLEOTIDE SEQUENCE [LARGE SCALE GENOMIC DNA]</scope>
    <source>
        <strain evidence="4 5">DSM 23288</strain>
    </source>
</reference>
<feature type="transmembrane region" description="Helical" evidence="1">
    <location>
        <begin position="164"/>
        <end position="185"/>
    </location>
</feature>
<keyword evidence="1" id="KW-1133">Transmembrane helix</keyword>
<protein>
    <submittedName>
        <fullName evidence="4">Peptidoglycan/LPS O-acetylase OafA/YrhL</fullName>
    </submittedName>
</protein>
<evidence type="ECO:0000259" key="2">
    <source>
        <dbReference type="Pfam" id="PF01757"/>
    </source>
</evidence>
<evidence type="ECO:0000256" key="1">
    <source>
        <dbReference type="SAM" id="Phobius"/>
    </source>
</evidence>
<dbReference type="Pfam" id="PF19040">
    <property type="entry name" value="SGNH"/>
    <property type="match status" value="1"/>
</dbReference>
<gene>
    <name evidence="4" type="ORF">BDZ31_000275</name>
</gene>
<dbReference type="GO" id="GO:0009103">
    <property type="term" value="P:lipopolysaccharide biosynthetic process"/>
    <property type="evidence" value="ECO:0007669"/>
    <property type="project" value="TreeGrafter"/>
</dbReference>
<feature type="transmembrane region" description="Helical" evidence="1">
    <location>
        <begin position="27"/>
        <end position="46"/>
    </location>
</feature>
<evidence type="ECO:0000259" key="3">
    <source>
        <dbReference type="Pfam" id="PF19040"/>
    </source>
</evidence>
<dbReference type="AlphaFoldDB" id="A0A840I856"/>
<dbReference type="Proteomes" id="UP000585272">
    <property type="component" value="Unassembled WGS sequence"/>
</dbReference>
<dbReference type="PANTHER" id="PTHR23028:SF53">
    <property type="entry name" value="ACYL_TRANSF_3 DOMAIN-CONTAINING PROTEIN"/>
    <property type="match status" value="1"/>
</dbReference>
<comment type="caution">
    <text evidence="4">The sequence shown here is derived from an EMBL/GenBank/DDBJ whole genome shotgun (WGS) entry which is preliminary data.</text>
</comment>
<dbReference type="InterPro" id="IPR043968">
    <property type="entry name" value="SGNH"/>
</dbReference>
<evidence type="ECO:0000313" key="4">
    <source>
        <dbReference type="EMBL" id="MBB4660702.1"/>
    </source>
</evidence>